<organism evidence="3 4">
    <name type="scientific">Nitrospira defluvii</name>
    <dbReference type="NCBI Taxonomy" id="330214"/>
    <lineage>
        <taxon>Bacteria</taxon>
        <taxon>Pseudomonadati</taxon>
        <taxon>Nitrospirota</taxon>
        <taxon>Nitrospiria</taxon>
        <taxon>Nitrospirales</taxon>
        <taxon>Nitrospiraceae</taxon>
        <taxon>Nitrospira</taxon>
    </lineage>
</organism>
<dbReference type="Gene3D" id="2.120.10.30">
    <property type="entry name" value="TolB, C-terminal domain"/>
    <property type="match status" value="2"/>
</dbReference>
<feature type="signal peptide" evidence="2">
    <location>
        <begin position="1"/>
        <end position="31"/>
    </location>
</feature>
<dbReference type="Pfam" id="PF26549">
    <property type="entry name" value="Tricorn_N"/>
    <property type="match status" value="1"/>
</dbReference>
<sequence>MQRCPVKHGNRFMAGVLGLLLSTAATGSAWAETSKQATPASPAAVSGERHLTNVRQLTFGRQNAEAYFSFSGDKLIFQSTNNWMKDTFAAAMHPADIPLGCYQMYVMDLGSEKIRMVSTGSGTTTCGYFFPGDRRVLYSSTHLRGPNCPPKPKRDGGAYRWALDDYDLFSVRIDGQDPQRLTNTPGYDAEATVSPNGKTIVWTSMRDGDLDIYAMDLDGTHPRRLTHEVGYDGGAFFSPDSKRIVYRAQHPSNQEELDQYKALLAQHLVEPGRLEIFIMNADGANKQQVTNNGASNFSPYFHPDGHRVIFSSNVETRNEGGRPEFHLYLINEDGTGLERVTFGGKFNSFPMFSPDGKHFVWVSDRNAKEPGEFNVFLADWVP</sequence>
<protein>
    <recommendedName>
        <fullName evidence="5">TolB protein</fullName>
    </recommendedName>
</protein>
<dbReference type="EMBL" id="CAJNBJ010000001">
    <property type="protein sequence ID" value="CAE6717684.1"/>
    <property type="molecule type" value="Genomic_DNA"/>
</dbReference>
<dbReference type="Pfam" id="PF07676">
    <property type="entry name" value="PD40"/>
    <property type="match status" value="2"/>
</dbReference>
<keyword evidence="4" id="KW-1185">Reference proteome</keyword>
<comment type="caution">
    <text evidence="3">The sequence shown here is derived from an EMBL/GenBank/DDBJ whole genome shotgun (WGS) entry which is preliminary data.</text>
</comment>
<comment type="similarity">
    <text evidence="1">Belongs to the TolB family.</text>
</comment>
<feature type="chain" id="PRO_5045350342" description="TolB protein" evidence="2">
    <location>
        <begin position="32"/>
        <end position="382"/>
    </location>
</feature>
<evidence type="ECO:0000313" key="3">
    <source>
        <dbReference type="EMBL" id="CAE6717684.1"/>
    </source>
</evidence>
<dbReference type="InterPro" id="IPR011659">
    <property type="entry name" value="WD40"/>
</dbReference>
<dbReference type="Proteomes" id="UP000675880">
    <property type="component" value="Unassembled WGS sequence"/>
</dbReference>
<dbReference type="SUPFAM" id="SSF82171">
    <property type="entry name" value="DPP6 N-terminal domain-like"/>
    <property type="match status" value="1"/>
</dbReference>
<dbReference type="PANTHER" id="PTHR36842">
    <property type="entry name" value="PROTEIN TOLB HOMOLOG"/>
    <property type="match status" value="1"/>
</dbReference>
<gene>
    <name evidence="3" type="ORF">NSPZN2_11535</name>
</gene>
<evidence type="ECO:0000313" key="4">
    <source>
        <dbReference type="Proteomes" id="UP000675880"/>
    </source>
</evidence>
<dbReference type="PANTHER" id="PTHR36842:SF1">
    <property type="entry name" value="PROTEIN TOLB"/>
    <property type="match status" value="1"/>
</dbReference>
<proteinExistence type="inferred from homology"/>
<keyword evidence="2" id="KW-0732">Signal</keyword>
<name>A0ABM8QVL2_9BACT</name>
<reference evidence="3 4" key="1">
    <citation type="submission" date="2021-02" db="EMBL/GenBank/DDBJ databases">
        <authorList>
            <person name="Han P."/>
        </authorList>
    </citation>
    <scope>NUCLEOTIDE SEQUENCE [LARGE SCALE GENOMIC DNA]</scope>
    <source>
        <strain evidence="3">Candidatus Nitrospira sp. ZN2</strain>
    </source>
</reference>
<evidence type="ECO:0000256" key="2">
    <source>
        <dbReference type="SAM" id="SignalP"/>
    </source>
</evidence>
<dbReference type="InterPro" id="IPR011042">
    <property type="entry name" value="6-blade_b-propeller_TolB-like"/>
</dbReference>
<evidence type="ECO:0000256" key="1">
    <source>
        <dbReference type="ARBA" id="ARBA00009820"/>
    </source>
</evidence>
<evidence type="ECO:0008006" key="5">
    <source>
        <dbReference type="Google" id="ProtNLM"/>
    </source>
</evidence>
<accession>A0ABM8QVL2</accession>